<sequence>MKADDYKRLLAENNEKGFMHPDIVAKMDSMTDKEIDIFCVYELGLPGANKGKRQIVDVGLATHVFVVRDGYWVQLSDDSINSLDEDSGKTLLNSLNISGTSNGVGIKNLYQDILYSA</sequence>
<dbReference type="AlphaFoldDB" id="A0A6C0F0W6"/>
<organism evidence="1">
    <name type="scientific">viral metagenome</name>
    <dbReference type="NCBI Taxonomy" id="1070528"/>
    <lineage>
        <taxon>unclassified sequences</taxon>
        <taxon>metagenomes</taxon>
        <taxon>organismal metagenomes</taxon>
    </lineage>
</organism>
<reference evidence="1" key="1">
    <citation type="journal article" date="2020" name="Nature">
        <title>Giant virus diversity and host interactions through global metagenomics.</title>
        <authorList>
            <person name="Schulz F."/>
            <person name="Roux S."/>
            <person name="Paez-Espino D."/>
            <person name="Jungbluth S."/>
            <person name="Walsh D.A."/>
            <person name="Denef V.J."/>
            <person name="McMahon K.D."/>
            <person name="Konstantinidis K.T."/>
            <person name="Eloe-Fadrosh E.A."/>
            <person name="Kyrpides N.C."/>
            <person name="Woyke T."/>
        </authorList>
    </citation>
    <scope>NUCLEOTIDE SEQUENCE</scope>
    <source>
        <strain evidence="1">GVMAG-M-3300009180-1</strain>
    </source>
</reference>
<evidence type="ECO:0000313" key="1">
    <source>
        <dbReference type="EMBL" id="QHT35044.1"/>
    </source>
</evidence>
<dbReference type="EMBL" id="MN739012">
    <property type="protein sequence ID" value="QHT35044.1"/>
    <property type="molecule type" value="Genomic_DNA"/>
</dbReference>
<name>A0A6C0F0W6_9ZZZZ</name>
<proteinExistence type="predicted"/>
<protein>
    <submittedName>
        <fullName evidence="1">Uncharacterized protein</fullName>
    </submittedName>
</protein>
<accession>A0A6C0F0W6</accession>